<dbReference type="EMBL" id="KQ416766">
    <property type="protein sequence ID" value="KOF95317.1"/>
    <property type="molecule type" value="Genomic_DNA"/>
</dbReference>
<protein>
    <submittedName>
        <fullName evidence="1">Uncharacterized protein</fullName>
    </submittedName>
</protein>
<name>A0A0L8I1I2_OCTBM</name>
<evidence type="ECO:0000313" key="1">
    <source>
        <dbReference type="EMBL" id="KOF95317.1"/>
    </source>
</evidence>
<gene>
    <name evidence="1" type="ORF">OCBIM_22038818mg</name>
</gene>
<feature type="non-terminal residue" evidence="1">
    <location>
        <position position="1"/>
    </location>
</feature>
<proteinExistence type="predicted"/>
<sequence length="279" mass="32177">DYRNPLLKGKPLEKVGKHRTWKIDLASILWLVDLPLSGWNSTKSSVSQPLTFEVQNIHTLQDKSYINRLERRPALICKELAHFNINMVVLSETRLPGEGSIRKAGSKYTIVWKEKNPNELHILAIKMQLMDQHRLNPTAVSKCLMTVRIPLIWDRFLTLISMHALTLTSEDDIKALFYNLLDRTIQTVPAHDKLNSQASQDFRESIERQLMDLPKPTSIEDHWASLCEAMTAATEETISFAWKKVQDWFDENDETISRFIKAKLQMCLALENHATAENK</sequence>
<reference evidence="1" key="1">
    <citation type="submission" date="2015-07" db="EMBL/GenBank/DDBJ databases">
        <title>MeaNS - Measles Nucleotide Surveillance Program.</title>
        <authorList>
            <person name="Tran T."/>
            <person name="Druce J."/>
        </authorList>
    </citation>
    <scope>NUCLEOTIDE SEQUENCE</scope>
    <source>
        <strain evidence="1">UCB-OBI-ISO-001</strain>
        <tissue evidence="1">Gonad</tissue>
    </source>
</reference>
<organism evidence="1">
    <name type="scientific">Octopus bimaculoides</name>
    <name type="common">California two-spotted octopus</name>
    <dbReference type="NCBI Taxonomy" id="37653"/>
    <lineage>
        <taxon>Eukaryota</taxon>
        <taxon>Metazoa</taxon>
        <taxon>Spiralia</taxon>
        <taxon>Lophotrochozoa</taxon>
        <taxon>Mollusca</taxon>
        <taxon>Cephalopoda</taxon>
        <taxon>Coleoidea</taxon>
        <taxon>Octopodiformes</taxon>
        <taxon>Octopoda</taxon>
        <taxon>Incirrata</taxon>
        <taxon>Octopodidae</taxon>
        <taxon>Octopus</taxon>
    </lineage>
</organism>
<dbReference type="AlphaFoldDB" id="A0A0L8I1I2"/>
<accession>A0A0L8I1I2</accession>